<dbReference type="SUPFAM" id="SSF53383">
    <property type="entry name" value="PLP-dependent transferases"/>
    <property type="match status" value="1"/>
</dbReference>
<dbReference type="EMBL" id="AYLO01000018">
    <property type="protein sequence ID" value="ESS73506.1"/>
    <property type="molecule type" value="Genomic_DNA"/>
</dbReference>
<dbReference type="PIRSF" id="PIRSF000390">
    <property type="entry name" value="PLP_StrS"/>
    <property type="match status" value="1"/>
</dbReference>
<sequence length="384" mass="41898">MNQNPTILFSDPDISMQELEAVEAVLKSPRLSAGPVVEAFEAAFARYLGRKHAVAVSSATLGLMLTLKVNGIGAGDEVIASSFSFRETAHGITLAGAIPVFADIDYWSGTLASEKVAAKITSKTRAIVVGNTCGHPAPWQAFRELATKHKLLLIEDSSEALGSVYQGKLVGNFGDCSIFDLSQPGPITCGEGGMIVTDDAALAARLRGNRGRKIEERQSVVVGSTVPYQAVLSDFSAALGLVQVKRIDEILERRKVIEGYYNEYMQSFEGIKPPYVAPDVDEVHWSFYIVHLGTRFSRSSRDAIILDLETEQIEVFAYCQPLHQQRYYSDIGYRRGEFFVTEKLADRAIALPFHGHLTEDQVGFIVQTAKDASINIGAGAAIYL</sequence>
<keyword evidence="1 3" id="KW-0663">Pyridoxal phosphate</keyword>
<dbReference type="OrthoDB" id="9804264at2"/>
<proteinExistence type="inferred from homology"/>
<dbReference type="InterPro" id="IPR015424">
    <property type="entry name" value="PyrdxlP-dep_Trfase"/>
</dbReference>
<evidence type="ECO:0000313" key="4">
    <source>
        <dbReference type="EMBL" id="ESS73506.1"/>
    </source>
</evidence>
<dbReference type="GO" id="GO:0030170">
    <property type="term" value="F:pyridoxal phosphate binding"/>
    <property type="evidence" value="ECO:0007669"/>
    <property type="project" value="TreeGrafter"/>
</dbReference>
<reference evidence="4 5" key="1">
    <citation type="journal article" date="2013" name="Genome Announc.">
        <title>Draft Genome Sequence of the Methanotrophic Gammaproteobacterium Methyloglobulus morosus DSM 22980 Strain KoM1.</title>
        <authorList>
            <person name="Poehlein A."/>
            <person name="Deutzmann J.S."/>
            <person name="Daniel R."/>
            <person name="Simeonova D.D."/>
        </authorList>
    </citation>
    <scope>NUCLEOTIDE SEQUENCE [LARGE SCALE GENOMIC DNA]</scope>
    <source>
        <strain evidence="4 5">KoM1</strain>
    </source>
</reference>
<dbReference type="PATRIC" id="fig|1116472.3.peg.627"/>
<evidence type="ECO:0000256" key="1">
    <source>
        <dbReference type="ARBA" id="ARBA00022898"/>
    </source>
</evidence>
<dbReference type="InterPro" id="IPR000653">
    <property type="entry name" value="DegT/StrS_aminotransferase"/>
</dbReference>
<gene>
    <name evidence="4" type="primary">spsC</name>
    <name evidence="4" type="ORF">MGMO_18c00140</name>
</gene>
<dbReference type="Gene3D" id="3.40.640.10">
    <property type="entry name" value="Type I PLP-dependent aspartate aminotransferase-like (Major domain)"/>
    <property type="match status" value="1"/>
</dbReference>
<dbReference type="RefSeq" id="WP_023493520.1">
    <property type="nucleotide sequence ID" value="NZ_AYLO01000018.1"/>
</dbReference>
<comment type="caution">
    <text evidence="4">The sequence shown here is derived from an EMBL/GenBank/DDBJ whole genome shotgun (WGS) entry which is preliminary data.</text>
</comment>
<dbReference type="eggNOG" id="COG0399">
    <property type="taxonomic scope" value="Bacteria"/>
</dbReference>
<dbReference type="InterPro" id="IPR015422">
    <property type="entry name" value="PyrdxlP-dep_Trfase_small"/>
</dbReference>
<dbReference type="AlphaFoldDB" id="V5E1S0"/>
<dbReference type="Gene3D" id="3.90.1150.10">
    <property type="entry name" value="Aspartate Aminotransferase, domain 1"/>
    <property type="match status" value="1"/>
</dbReference>
<organism evidence="4 5">
    <name type="scientific">Methyloglobulus morosus KoM1</name>
    <dbReference type="NCBI Taxonomy" id="1116472"/>
    <lineage>
        <taxon>Bacteria</taxon>
        <taxon>Pseudomonadati</taxon>
        <taxon>Pseudomonadota</taxon>
        <taxon>Gammaproteobacteria</taxon>
        <taxon>Methylococcales</taxon>
        <taxon>Methylococcaceae</taxon>
        <taxon>Methyloglobulus</taxon>
    </lineage>
</organism>
<keyword evidence="5" id="KW-1185">Reference proteome</keyword>
<dbReference type="PANTHER" id="PTHR30244:SF34">
    <property type="entry name" value="DTDP-4-AMINO-4,6-DIDEOXYGALACTOSE TRANSAMINASE"/>
    <property type="match status" value="1"/>
</dbReference>
<dbReference type="InterPro" id="IPR015421">
    <property type="entry name" value="PyrdxlP-dep_Trfase_major"/>
</dbReference>
<dbReference type="Proteomes" id="UP000017842">
    <property type="component" value="Unassembled WGS sequence"/>
</dbReference>
<evidence type="ECO:0000313" key="5">
    <source>
        <dbReference type="Proteomes" id="UP000017842"/>
    </source>
</evidence>
<evidence type="ECO:0000256" key="2">
    <source>
        <dbReference type="ARBA" id="ARBA00037999"/>
    </source>
</evidence>
<comment type="similarity">
    <text evidence="2 3">Belongs to the DegT/DnrJ/EryC1 family.</text>
</comment>
<dbReference type="GO" id="GO:0000271">
    <property type="term" value="P:polysaccharide biosynthetic process"/>
    <property type="evidence" value="ECO:0007669"/>
    <property type="project" value="TreeGrafter"/>
</dbReference>
<name>V5E1S0_9GAMM</name>
<protein>
    <submittedName>
        <fullName evidence="4">Spore coat polysaccharide biosynthesis protein SpsC</fullName>
    </submittedName>
</protein>
<dbReference type="STRING" id="1116472.MGMO_18c00140"/>
<dbReference type="GO" id="GO:0008483">
    <property type="term" value="F:transaminase activity"/>
    <property type="evidence" value="ECO:0007669"/>
    <property type="project" value="TreeGrafter"/>
</dbReference>
<accession>V5E1S0</accession>
<dbReference type="Pfam" id="PF01041">
    <property type="entry name" value="DegT_DnrJ_EryC1"/>
    <property type="match status" value="1"/>
</dbReference>
<dbReference type="CDD" id="cd00616">
    <property type="entry name" value="AHBA_syn"/>
    <property type="match status" value="1"/>
</dbReference>
<dbReference type="PANTHER" id="PTHR30244">
    <property type="entry name" value="TRANSAMINASE"/>
    <property type="match status" value="1"/>
</dbReference>
<evidence type="ECO:0000256" key="3">
    <source>
        <dbReference type="RuleBase" id="RU004508"/>
    </source>
</evidence>